<evidence type="ECO:0000313" key="1">
    <source>
        <dbReference type="EMBL" id="APR03600.1"/>
    </source>
</evidence>
<dbReference type="AlphaFoldDB" id="A0A1H5UJJ3"/>
<dbReference type="RefSeq" id="WP_075147196.1">
    <property type="nucleotide sequence ID" value="NZ_CP018839.1"/>
</dbReference>
<dbReference type="KEGG" id="tcl:Tchl_0736"/>
<dbReference type="GO" id="GO:0008168">
    <property type="term" value="F:methyltransferase activity"/>
    <property type="evidence" value="ECO:0007669"/>
    <property type="project" value="UniProtKB-KW"/>
</dbReference>
<dbReference type="Pfam" id="PF13489">
    <property type="entry name" value="Methyltransf_23"/>
    <property type="match status" value="1"/>
</dbReference>
<accession>A0A1H5UJJ3</accession>
<keyword evidence="1" id="KW-0489">Methyltransferase</keyword>
<dbReference type="Gene3D" id="3.40.50.150">
    <property type="entry name" value="Vaccinia Virus protein VP39"/>
    <property type="match status" value="1"/>
</dbReference>
<keyword evidence="1" id="KW-0808">Transferase</keyword>
<dbReference type="EMBL" id="CP018839">
    <property type="protein sequence ID" value="APR03600.1"/>
    <property type="molecule type" value="Genomic_DNA"/>
</dbReference>
<dbReference type="OrthoDB" id="5565939at2"/>
<gene>
    <name evidence="1" type="ORF">Tchl_0736</name>
</gene>
<name>A0A1H5UJJ3_9RHOO</name>
<proteinExistence type="predicted"/>
<dbReference type="CDD" id="cd02440">
    <property type="entry name" value="AdoMet_MTases"/>
    <property type="match status" value="1"/>
</dbReference>
<dbReference type="SUPFAM" id="SSF53335">
    <property type="entry name" value="S-adenosyl-L-methionine-dependent methyltransferases"/>
    <property type="match status" value="1"/>
</dbReference>
<evidence type="ECO:0000313" key="2">
    <source>
        <dbReference type="Proteomes" id="UP000185739"/>
    </source>
</evidence>
<organism evidence="1 2">
    <name type="scientific">Thauera chlorobenzoica</name>
    <dbReference type="NCBI Taxonomy" id="96773"/>
    <lineage>
        <taxon>Bacteria</taxon>
        <taxon>Pseudomonadati</taxon>
        <taxon>Pseudomonadota</taxon>
        <taxon>Betaproteobacteria</taxon>
        <taxon>Rhodocyclales</taxon>
        <taxon>Zoogloeaceae</taxon>
        <taxon>Thauera</taxon>
    </lineage>
</organism>
<dbReference type="STRING" id="96773.Tchl_0736"/>
<dbReference type="GO" id="GO:0032259">
    <property type="term" value="P:methylation"/>
    <property type="evidence" value="ECO:0007669"/>
    <property type="project" value="UniProtKB-KW"/>
</dbReference>
<reference evidence="1 2" key="1">
    <citation type="submission" date="2016-12" db="EMBL/GenBank/DDBJ databases">
        <title>Complete genome sequence of Thauera chlorobenzoica, a Betaproteobacterium degrading haloaromatics anaerobically to CO2 and halides.</title>
        <authorList>
            <person name="Goris T."/>
            <person name="Mergelsberg M."/>
            <person name="Boll M."/>
        </authorList>
    </citation>
    <scope>NUCLEOTIDE SEQUENCE [LARGE SCALE GENOMIC DNA]</scope>
    <source>
        <strain evidence="1 2">3CB1</strain>
    </source>
</reference>
<dbReference type="InterPro" id="IPR029063">
    <property type="entry name" value="SAM-dependent_MTases_sf"/>
</dbReference>
<keyword evidence="2" id="KW-1185">Reference proteome</keyword>
<protein>
    <submittedName>
        <fullName evidence="1">SAM-dependent methyltransferase</fullName>
    </submittedName>
</protein>
<dbReference type="Proteomes" id="UP000185739">
    <property type="component" value="Chromosome"/>
</dbReference>
<sequence>MSQTFLATLLDAATEPYRPGGKFAYHFARGKLGTDPIFRSLLRQGLIPSGGRILDLGCGQAVFASWLLAARRLYEAGHWPAGWPEAPRIATLRGIELMPRDVARAHQALGAAHPLARIELGDICACDFGTVDVVTILDVLHYIDPPRQHDVLRRVRAALTPGGRLILRIGDANGGLPFRISNWVDQVVTFVRGHRLPRLWCRPLSEWRALLEGLGFTVDSQPMSEGKPFANVMLVARLPEAAQSDTDTRPLGSAGAI</sequence>